<sequence length="128" mass="14576">MHRRIPEQNVVEGILTQGSKQQANQIFSSNLIPFLLLLSKKPYFIVCMDLDTGEWQRSNFELPNELTFARLVSDGDKKLSLISGNGSNGISRSMKLWELDENSKIWVVVENLAVIYLAYENLVEALFV</sequence>
<dbReference type="AlphaFoldDB" id="A0AAE1V8E4"/>
<proteinExistence type="predicted"/>
<evidence type="ECO:0000313" key="1">
    <source>
        <dbReference type="EMBL" id="KAK4352194.1"/>
    </source>
</evidence>
<protein>
    <submittedName>
        <fullName evidence="1">Uncharacterized protein</fullName>
    </submittedName>
</protein>
<organism evidence="1 2">
    <name type="scientific">Anisodus tanguticus</name>
    <dbReference type="NCBI Taxonomy" id="243964"/>
    <lineage>
        <taxon>Eukaryota</taxon>
        <taxon>Viridiplantae</taxon>
        <taxon>Streptophyta</taxon>
        <taxon>Embryophyta</taxon>
        <taxon>Tracheophyta</taxon>
        <taxon>Spermatophyta</taxon>
        <taxon>Magnoliopsida</taxon>
        <taxon>eudicotyledons</taxon>
        <taxon>Gunneridae</taxon>
        <taxon>Pentapetalae</taxon>
        <taxon>asterids</taxon>
        <taxon>lamiids</taxon>
        <taxon>Solanales</taxon>
        <taxon>Solanaceae</taxon>
        <taxon>Solanoideae</taxon>
        <taxon>Hyoscyameae</taxon>
        <taxon>Anisodus</taxon>
    </lineage>
</organism>
<gene>
    <name evidence="1" type="ORF">RND71_027712</name>
</gene>
<name>A0AAE1V8E4_9SOLA</name>
<dbReference type="EMBL" id="JAVYJV010000015">
    <property type="protein sequence ID" value="KAK4352194.1"/>
    <property type="molecule type" value="Genomic_DNA"/>
</dbReference>
<accession>A0AAE1V8E4</accession>
<evidence type="ECO:0000313" key="2">
    <source>
        <dbReference type="Proteomes" id="UP001291623"/>
    </source>
</evidence>
<comment type="caution">
    <text evidence="1">The sequence shown here is derived from an EMBL/GenBank/DDBJ whole genome shotgun (WGS) entry which is preliminary data.</text>
</comment>
<dbReference type="Proteomes" id="UP001291623">
    <property type="component" value="Unassembled WGS sequence"/>
</dbReference>
<keyword evidence="2" id="KW-1185">Reference proteome</keyword>
<reference evidence="1" key="1">
    <citation type="submission" date="2023-12" db="EMBL/GenBank/DDBJ databases">
        <title>Genome assembly of Anisodus tanguticus.</title>
        <authorList>
            <person name="Wang Y.-J."/>
        </authorList>
    </citation>
    <scope>NUCLEOTIDE SEQUENCE</scope>
    <source>
        <strain evidence="1">KB-2021</strain>
        <tissue evidence="1">Leaf</tissue>
    </source>
</reference>